<sequence>MASISSGSNQLVSESIKTQLESIEQAINPLKAQLVISKQEARELEMERIAAEAKLHNINRMMAKNRNEIQLITGQIGNMEKQKQFVEEMRHNQINYEKEMTEKLEEKDDEIKSAKQSESILELKVANCSVHLQMLQCRIDSFIEKERNANKRFKNDREVDMTSPVNTAAVSAPAEPDPVM</sequence>
<proteinExistence type="predicted"/>
<keyword evidence="4" id="KW-1185">Reference proteome</keyword>
<feature type="coiled-coil region" evidence="1">
    <location>
        <begin position="34"/>
        <end position="61"/>
    </location>
</feature>
<feature type="region of interest" description="Disordered" evidence="2">
    <location>
        <begin position="153"/>
        <end position="180"/>
    </location>
</feature>
<feature type="coiled-coil region" evidence="1">
    <location>
        <begin position="86"/>
        <end position="117"/>
    </location>
</feature>
<gene>
    <name evidence="3" type="ORF">ODALV1_LOCUS17766</name>
</gene>
<comment type="caution">
    <text evidence="3">The sequence shown here is derived from an EMBL/GenBank/DDBJ whole genome shotgun (WGS) entry which is preliminary data.</text>
</comment>
<evidence type="ECO:0000313" key="3">
    <source>
        <dbReference type="EMBL" id="CAL8117590.1"/>
    </source>
</evidence>
<protein>
    <submittedName>
        <fullName evidence="3">Uncharacterized protein</fullName>
    </submittedName>
</protein>
<reference evidence="3 4" key="1">
    <citation type="submission" date="2024-08" db="EMBL/GenBank/DDBJ databases">
        <authorList>
            <person name="Cucini C."/>
            <person name="Frati F."/>
        </authorList>
    </citation>
    <scope>NUCLEOTIDE SEQUENCE [LARGE SCALE GENOMIC DNA]</scope>
</reference>
<dbReference type="Proteomes" id="UP001642540">
    <property type="component" value="Unassembled WGS sequence"/>
</dbReference>
<accession>A0ABP1R8R2</accession>
<evidence type="ECO:0000313" key="4">
    <source>
        <dbReference type="Proteomes" id="UP001642540"/>
    </source>
</evidence>
<evidence type="ECO:0000256" key="1">
    <source>
        <dbReference type="SAM" id="Coils"/>
    </source>
</evidence>
<dbReference type="EMBL" id="CAXLJM020000055">
    <property type="protein sequence ID" value="CAL8117590.1"/>
    <property type="molecule type" value="Genomic_DNA"/>
</dbReference>
<evidence type="ECO:0000256" key="2">
    <source>
        <dbReference type="SAM" id="MobiDB-lite"/>
    </source>
</evidence>
<keyword evidence="1" id="KW-0175">Coiled coil</keyword>
<organism evidence="3 4">
    <name type="scientific">Orchesella dallaii</name>
    <dbReference type="NCBI Taxonomy" id="48710"/>
    <lineage>
        <taxon>Eukaryota</taxon>
        <taxon>Metazoa</taxon>
        <taxon>Ecdysozoa</taxon>
        <taxon>Arthropoda</taxon>
        <taxon>Hexapoda</taxon>
        <taxon>Collembola</taxon>
        <taxon>Entomobryomorpha</taxon>
        <taxon>Entomobryoidea</taxon>
        <taxon>Orchesellidae</taxon>
        <taxon>Orchesellinae</taxon>
        <taxon>Orchesella</taxon>
    </lineage>
</organism>
<name>A0ABP1R8R2_9HEXA</name>